<name>A0A812VL92_9DINO</name>
<evidence type="ECO:0000313" key="4">
    <source>
        <dbReference type="Proteomes" id="UP000601435"/>
    </source>
</evidence>
<dbReference type="Proteomes" id="UP000601435">
    <property type="component" value="Unassembled WGS sequence"/>
</dbReference>
<dbReference type="EMBL" id="CAJNJA010030159">
    <property type="protein sequence ID" value="CAE7639094.1"/>
    <property type="molecule type" value="Genomic_DNA"/>
</dbReference>
<feature type="compositionally biased region" description="Basic and acidic residues" evidence="1">
    <location>
        <begin position="1568"/>
        <end position="1593"/>
    </location>
</feature>
<dbReference type="InterPro" id="IPR000182">
    <property type="entry name" value="GNAT_dom"/>
</dbReference>
<feature type="non-terminal residue" evidence="3">
    <location>
        <position position="1"/>
    </location>
</feature>
<feature type="compositionally biased region" description="Basic and acidic residues" evidence="1">
    <location>
        <begin position="1377"/>
        <end position="1389"/>
    </location>
</feature>
<keyword evidence="4" id="KW-1185">Reference proteome</keyword>
<dbReference type="Gene3D" id="3.40.50.300">
    <property type="entry name" value="P-loop containing nucleotide triphosphate hydrolases"/>
    <property type="match status" value="2"/>
</dbReference>
<protein>
    <recommendedName>
        <fullName evidence="2">N-acetyltransferase domain-containing protein</fullName>
    </recommendedName>
</protein>
<gene>
    <name evidence="3" type="ORF">SNEC2469_LOCUS18046</name>
</gene>
<organism evidence="3 4">
    <name type="scientific">Symbiodinium necroappetens</name>
    <dbReference type="NCBI Taxonomy" id="1628268"/>
    <lineage>
        <taxon>Eukaryota</taxon>
        <taxon>Sar</taxon>
        <taxon>Alveolata</taxon>
        <taxon>Dinophyceae</taxon>
        <taxon>Suessiales</taxon>
        <taxon>Symbiodiniaceae</taxon>
        <taxon>Symbiodinium</taxon>
    </lineage>
</organism>
<dbReference type="InterPro" id="IPR016181">
    <property type="entry name" value="Acyl_CoA_acyltransferase"/>
</dbReference>
<dbReference type="CDD" id="cd00267">
    <property type="entry name" value="ABC_ATPase"/>
    <property type="match status" value="1"/>
</dbReference>
<dbReference type="SUPFAM" id="SSF55729">
    <property type="entry name" value="Acyl-CoA N-acyltransferases (Nat)"/>
    <property type="match status" value="1"/>
</dbReference>
<evidence type="ECO:0000259" key="2">
    <source>
        <dbReference type="PROSITE" id="PS51186"/>
    </source>
</evidence>
<sequence>MSEAAEAMGWPVRLVRTRLRATVRRMVSPRFGFVAAHVEAWPRRRRAVAKVCILQGGTMREACETLGYTLHTVRTELRVIDARACEAASMMGASITRESVAHGFAWLPSDERLLDAPITLATGPSGSGKTRFLDHARSAFRSRGVPVIDPERLRPAEKPAVDLVGRDATRAMRALASVGLAELRCFVRKPSELSEGQRFRLRLAMVLDRAPKGKLGAIVIDEFGSSLDALTARSLALLLRRVSARRPNLRFVIATNREFVAPALAPNLHLALDLAGRVREEVGEPVRLGELFEHEAGTREDLMTLLPYHYRAGAPATVERVLRAVDRETGTLAGVLAVSHPTLNGVWRAEAWPGVFDGPDKAASAIRVNRDLRTISRVIVDPRFRGLGVATALVRAYLRDPLTRCTEALATMGGACPFFRVAGMAEFRVPESLRDERLGRVLREAGVEPWRLATPGLALARARRALGDERLGRELLVWAHGSRATVRLAGAPIEAVFAKAAVSVAARRVAYGAGLPPRPRDVASLRAVIADLFGVDPPGRAMIEGHHAPMDYLAHAFFQGEFGEMPRDCVVWANRGGGKTFCAAVATALDLLYKPEVEVKLIAGSREQSARMFAHLARLFRAPGLAPMVEGKITASRLVLVNGSNAEILSQSHASVRGMRPQIVRCDEVELFDPEVWEAIQFAPRSKRCGDVLVKGSIEALSTWHVPLGVMSTLVGSCRGDEPVRTLFRWGVLDVLEKCAPQRACGACPLHPECEGRAKDNPGGGHVFIDDAVAIKSRSCRESWEAEMLSLRPSRRDAVYPEFDPDRHVREPAYELRADGGARFVAGMDFGFRSPAVVLWAHLDPLGVVHVLHEHAQEEMTLERHLREMRRPCYPRVSWIGVDPAGAQRNDQTGLSPIRLLKDAGYVVRARRSRIEDGVRAIRQRLDPAAGEPTLFIHPRCAELIRALTSYRFPSDNPRATNPVKDGADHAADALRYLVTNIGTRRGAKIIDPCTIESDWARLGILFNCAPSVETPDLERLLLETARRLSGNARLLPLVVTWLGLYGSFVARHRLRRLVWAELEPEHRPALGLILESAIQRGATKDLRIAIDVCERAGTPGPLHDVHSASEALRGVAERNASELSRKWGLWTPEFDPKLDAVRPVSWLLEQNPEYQRRIVRKGDLRASILETLIRDGEGGVLSSEAEVARRCGASRRATKQALEALELEGEIETTDGRPGRNGCPVRVHRDREADHAADDLDGHHGDVLPVLLEGAEADGLVGHGDAQRHRDEREPPVLLDVDGVDEGRPGEEGGAHAALPSAVRRRRMGTGGDQRQSTMAIMLSIPAIAQDGVLEVGLVDPVHGEGRRAHAGLEEEPPAVFFLVHDVDAADEDPAHEEQKHAGGDEHAPLGFSGDDVAETGEEEGEDREVGAQLAPAGVGDGLVFGVGAHGRTVAGSVPPIGTGRDARASARVNRPGDRVGAAGRVPRSGDAPKVKAMEIQTIDPAELELYPFTGGVSAPVLDADPGDEDDEDFEFDDWDDDESEDDDFDEPSVAKDAASGPDNQSDSGKARTAKPFKSPTVIDQRSGIDRRDLQKDKASGFERRRGPGRRRSDFMKAAEEGEMSREQFQFLLAIDTFKKSNNKTFPTWTDILEIVRLLGYRKTAPMEVNLPNAEVLFREDGLDRALVDAEPAVDA</sequence>
<feature type="region of interest" description="Disordered" evidence="1">
    <location>
        <begin position="1437"/>
        <end position="1474"/>
    </location>
</feature>
<accession>A0A812VL92</accession>
<evidence type="ECO:0000313" key="3">
    <source>
        <dbReference type="EMBL" id="CAE7639094.1"/>
    </source>
</evidence>
<feature type="domain" description="N-acetyltransferase" evidence="2">
    <location>
        <begin position="292"/>
        <end position="454"/>
    </location>
</feature>
<dbReference type="PROSITE" id="PS51186">
    <property type="entry name" value="GNAT"/>
    <property type="match status" value="1"/>
</dbReference>
<proteinExistence type="predicted"/>
<dbReference type="Gene3D" id="3.30.420.280">
    <property type="match status" value="1"/>
</dbReference>
<dbReference type="InterPro" id="IPR027417">
    <property type="entry name" value="P-loop_NTPase"/>
</dbReference>
<feature type="compositionally biased region" description="Acidic residues" evidence="1">
    <location>
        <begin position="1506"/>
        <end position="1532"/>
    </location>
</feature>
<dbReference type="SUPFAM" id="SSF52540">
    <property type="entry name" value="P-loop containing nucleoside triphosphate hydrolases"/>
    <property type="match status" value="1"/>
</dbReference>
<evidence type="ECO:0000256" key="1">
    <source>
        <dbReference type="SAM" id="MobiDB-lite"/>
    </source>
</evidence>
<feature type="region of interest" description="Disordered" evidence="1">
    <location>
        <begin position="1280"/>
        <end position="1313"/>
    </location>
</feature>
<feature type="region of interest" description="Disordered" evidence="1">
    <location>
        <begin position="1374"/>
        <end position="1411"/>
    </location>
</feature>
<feature type="compositionally biased region" description="Acidic residues" evidence="1">
    <location>
        <begin position="1397"/>
        <end position="1408"/>
    </location>
</feature>
<feature type="region of interest" description="Disordered" evidence="1">
    <location>
        <begin position="1498"/>
        <end position="1593"/>
    </location>
</feature>
<comment type="caution">
    <text evidence="3">The sequence shown here is derived from an EMBL/GenBank/DDBJ whole genome shotgun (WGS) entry which is preliminary data.</text>
</comment>
<reference evidence="3" key="1">
    <citation type="submission" date="2021-02" db="EMBL/GenBank/DDBJ databases">
        <authorList>
            <person name="Dougan E. K."/>
            <person name="Rhodes N."/>
            <person name="Thang M."/>
            <person name="Chan C."/>
        </authorList>
    </citation>
    <scope>NUCLEOTIDE SEQUENCE</scope>
</reference>
<dbReference type="GO" id="GO:0016747">
    <property type="term" value="F:acyltransferase activity, transferring groups other than amino-acyl groups"/>
    <property type="evidence" value="ECO:0007669"/>
    <property type="project" value="InterPro"/>
</dbReference>
<feature type="compositionally biased region" description="Basic and acidic residues" evidence="1">
    <location>
        <begin position="1286"/>
        <end position="1295"/>
    </location>
</feature>